<evidence type="ECO:0000313" key="2">
    <source>
        <dbReference type="Proteomes" id="UP000189933"/>
    </source>
</evidence>
<gene>
    <name evidence="1" type="ORF">SAMN02745885_01297</name>
</gene>
<dbReference type="AlphaFoldDB" id="A0A1T4PJA1"/>
<sequence length="223" mass="24816">MVITTQASVAIRCPACGRLELHSLSLFQLNKGQSLEIFCSCGARVATFKMKKGQEVYLQVDCVLCDAKHLYQFHRKQVWGKKVLNLICADSKLDLGHLGPKEQVARLVKNHEAELLKLLQEIEDADYFRAPEVMLQAVSYLQDLAVDGAVYCSCGNPHIGMDLLPDRIELHCRDCDAVGVVYVENEQELAAIKSLKEVELTAGSLSIIEPPLFSPYPQGQTKK</sequence>
<dbReference type="EMBL" id="FUXM01000012">
    <property type="protein sequence ID" value="SJZ91623.1"/>
    <property type="molecule type" value="Genomic_DNA"/>
</dbReference>
<dbReference type="Proteomes" id="UP000189933">
    <property type="component" value="Unassembled WGS sequence"/>
</dbReference>
<evidence type="ECO:0000313" key="1">
    <source>
        <dbReference type="EMBL" id="SJZ91623.1"/>
    </source>
</evidence>
<dbReference type="OrthoDB" id="1678992at2"/>
<organism evidence="1 2">
    <name type="scientific">Carboxydocella sporoproducens DSM 16521</name>
    <dbReference type="NCBI Taxonomy" id="1121270"/>
    <lineage>
        <taxon>Bacteria</taxon>
        <taxon>Bacillati</taxon>
        <taxon>Bacillota</taxon>
        <taxon>Clostridia</taxon>
        <taxon>Eubacteriales</taxon>
        <taxon>Clostridiales Family XVI. Incertae Sedis</taxon>
        <taxon>Carboxydocella</taxon>
    </lineage>
</organism>
<proteinExistence type="predicted"/>
<keyword evidence="2" id="KW-1185">Reference proteome</keyword>
<accession>A0A1T4PJA1</accession>
<protein>
    <submittedName>
        <fullName evidence="1">Uncharacterized protein</fullName>
    </submittedName>
</protein>
<dbReference type="RefSeq" id="WP_078665377.1">
    <property type="nucleotide sequence ID" value="NZ_FUXM01000012.1"/>
</dbReference>
<reference evidence="2" key="1">
    <citation type="submission" date="2017-02" db="EMBL/GenBank/DDBJ databases">
        <authorList>
            <person name="Varghese N."/>
            <person name="Submissions S."/>
        </authorList>
    </citation>
    <scope>NUCLEOTIDE SEQUENCE [LARGE SCALE GENOMIC DNA]</scope>
    <source>
        <strain evidence="2">DSM 16521</strain>
    </source>
</reference>
<name>A0A1T4PJA1_9FIRM</name>